<dbReference type="InterPro" id="IPR052022">
    <property type="entry name" value="26kDa_periplasmic_antigen"/>
</dbReference>
<proteinExistence type="predicted"/>
<feature type="chain" id="PRO_5003297036" description="DUF541 domain-containing protein" evidence="1">
    <location>
        <begin position="25"/>
        <end position="239"/>
    </location>
</feature>
<reference evidence="2 3" key="1">
    <citation type="journal article" date="2011" name="J. Bacteriol.">
        <title>Genome sequence of strain IMCC3088, a proteorhodopsin-containing marine bacterium belonging to the OM60/NOR5 clade.</title>
        <authorList>
            <person name="Jang Y."/>
            <person name="Oh H.M."/>
            <person name="Kang I."/>
            <person name="Lee K."/>
            <person name="Yang S.J."/>
            <person name="Cho J.C."/>
        </authorList>
    </citation>
    <scope>NUCLEOTIDE SEQUENCE [LARGE SCALE GENOMIC DNA]</scope>
    <source>
        <strain evidence="2 3">IMCC3088</strain>
    </source>
</reference>
<evidence type="ECO:0000313" key="2">
    <source>
        <dbReference type="EMBL" id="EGG30965.1"/>
    </source>
</evidence>
<dbReference type="Proteomes" id="UP000005615">
    <property type="component" value="Unassembled WGS sequence"/>
</dbReference>
<dbReference type="Pfam" id="PF04402">
    <property type="entry name" value="SIMPL"/>
    <property type="match status" value="1"/>
</dbReference>
<dbReference type="AlphaFoldDB" id="F3KYA9"/>
<dbReference type="Gene3D" id="3.30.110.170">
    <property type="entry name" value="Protein of unknown function (DUF541), domain 1"/>
    <property type="match status" value="1"/>
</dbReference>
<name>F3KYA9_9GAMM</name>
<dbReference type="RefSeq" id="WP_009574386.1">
    <property type="nucleotide sequence ID" value="NZ_AEIG01000002.1"/>
</dbReference>
<gene>
    <name evidence="2" type="ORF">IMCC3088_1277</name>
</gene>
<protein>
    <recommendedName>
        <fullName evidence="4">DUF541 domain-containing protein</fullName>
    </recommendedName>
</protein>
<feature type="signal peptide" evidence="1">
    <location>
        <begin position="1"/>
        <end position="24"/>
    </location>
</feature>
<keyword evidence="1" id="KW-0732">Signal</keyword>
<dbReference type="OrthoDB" id="6310584at2"/>
<accession>F3KYA9</accession>
<sequence length="239" mass="25741">MLRQPLLWVALVLLATLNALPVTASDGAPAYIAVSGKASLTTTPNRAELTLSVEKDANQAAQAQKQVQRIVEKTLAFLSQQGIETSDIRSTTLSIQPQYSWDRDQQQQRLNGYRASQSIIVILKDIGLLQPIIEGGLTAGVTRLSPPRLFHSEQHELERKVLALAVKDAQTNAQAAATALNVSIGSPLAIEAQNNSSTPRPEFRAVAMMALDGAESVDTQLSGQIEIALRVTARFALIP</sequence>
<keyword evidence="3" id="KW-1185">Reference proteome</keyword>
<dbReference type="EMBL" id="AEIG01000002">
    <property type="protein sequence ID" value="EGG30965.1"/>
    <property type="molecule type" value="Genomic_DNA"/>
</dbReference>
<dbReference type="PANTHER" id="PTHR34387">
    <property type="entry name" value="SLR1258 PROTEIN"/>
    <property type="match status" value="1"/>
</dbReference>
<evidence type="ECO:0000256" key="1">
    <source>
        <dbReference type="SAM" id="SignalP"/>
    </source>
</evidence>
<organism evidence="2 3">
    <name type="scientific">Aequoribacter fuscus</name>
    <dbReference type="NCBI Taxonomy" id="2518989"/>
    <lineage>
        <taxon>Bacteria</taxon>
        <taxon>Pseudomonadati</taxon>
        <taxon>Pseudomonadota</taxon>
        <taxon>Gammaproteobacteria</taxon>
        <taxon>Cellvibrionales</taxon>
        <taxon>Halieaceae</taxon>
        <taxon>Aequoribacter</taxon>
    </lineage>
</organism>
<dbReference type="eggNOG" id="COG2968">
    <property type="taxonomic scope" value="Bacteria"/>
</dbReference>
<dbReference type="PANTHER" id="PTHR34387:SF2">
    <property type="entry name" value="SLR1258 PROTEIN"/>
    <property type="match status" value="1"/>
</dbReference>
<dbReference type="Gene3D" id="3.30.70.2970">
    <property type="entry name" value="Protein of unknown function (DUF541), domain 2"/>
    <property type="match status" value="1"/>
</dbReference>
<comment type="caution">
    <text evidence="2">The sequence shown here is derived from an EMBL/GenBank/DDBJ whole genome shotgun (WGS) entry which is preliminary data.</text>
</comment>
<dbReference type="InterPro" id="IPR007497">
    <property type="entry name" value="SIMPL/DUF541"/>
</dbReference>
<evidence type="ECO:0000313" key="3">
    <source>
        <dbReference type="Proteomes" id="UP000005615"/>
    </source>
</evidence>
<dbReference type="GO" id="GO:0006974">
    <property type="term" value="P:DNA damage response"/>
    <property type="evidence" value="ECO:0007669"/>
    <property type="project" value="TreeGrafter"/>
</dbReference>
<evidence type="ECO:0008006" key="4">
    <source>
        <dbReference type="Google" id="ProtNLM"/>
    </source>
</evidence>